<evidence type="ECO:0000313" key="1">
    <source>
        <dbReference type="EMBL" id="QJA45951.1"/>
    </source>
</evidence>
<name>A0A6H1ZEV3_9ZZZZ</name>
<accession>A0A6H1ZEV3</accession>
<dbReference type="EMBL" id="MT144000">
    <property type="protein sequence ID" value="QJA45951.1"/>
    <property type="molecule type" value="Genomic_DNA"/>
</dbReference>
<proteinExistence type="predicted"/>
<dbReference type="AlphaFoldDB" id="A0A6H1ZEV3"/>
<protein>
    <submittedName>
        <fullName evidence="1">Uncharacterized protein</fullName>
    </submittedName>
</protein>
<gene>
    <name evidence="1" type="ORF">TM448A00289_0018</name>
    <name evidence="2" type="ORF">TM448B00173_0035</name>
</gene>
<organism evidence="1">
    <name type="scientific">viral metagenome</name>
    <dbReference type="NCBI Taxonomy" id="1070528"/>
    <lineage>
        <taxon>unclassified sequences</taxon>
        <taxon>metagenomes</taxon>
        <taxon>organismal metagenomes</taxon>
    </lineage>
</organism>
<reference evidence="1" key="1">
    <citation type="submission" date="2020-03" db="EMBL/GenBank/DDBJ databases">
        <title>The deep terrestrial virosphere.</title>
        <authorList>
            <person name="Holmfeldt K."/>
            <person name="Nilsson E."/>
            <person name="Simone D."/>
            <person name="Lopez-Fernandez M."/>
            <person name="Wu X."/>
            <person name="de Brujin I."/>
            <person name="Lundin D."/>
            <person name="Andersson A."/>
            <person name="Bertilsson S."/>
            <person name="Dopson M."/>
        </authorList>
    </citation>
    <scope>NUCLEOTIDE SEQUENCE</scope>
    <source>
        <strain evidence="1">TM448A00289</strain>
        <strain evidence="2">TM448B00173</strain>
    </source>
</reference>
<dbReference type="EMBL" id="MT144595">
    <property type="protein sequence ID" value="QJH94065.1"/>
    <property type="molecule type" value="Genomic_DNA"/>
</dbReference>
<evidence type="ECO:0000313" key="2">
    <source>
        <dbReference type="EMBL" id="QJH94065.1"/>
    </source>
</evidence>
<sequence>MKDNRKLHEALWTDLETDQERFDFLISGRGFETGIMAKAIQHEVAMAFQFRAEIIKERMENRPDTMGLPKKIENGNLHG</sequence>